<proteinExistence type="predicted"/>
<dbReference type="InterPro" id="IPR036754">
    <property type="entry name" value="YbaK/aa-tRNA-synt-asso_dom_sf"/>
</dbReference>
<dbReference type="RefSeq" id="WP_095504276.1">
    <property type="nucleotide sequence ID" value="NZ_BSNC01000005.1"/>
</dbReference>
<gene>
    <name evidence="2" type="ORF">GCM10007895_22740</name>
</gene>
<dbReference type="CDD" id="cd04332">
    <property type="entry name" value="YbaK_like"/>
    <property type="match status" value="1"/>
</dbReference>
<protein>
    <recommendedName>
        <fullName evidence="1">YbaK/aminoacyl-tRNA synthetase-associated domain-containing protein</fullName>
    </recommendedName>
</protein>
<comment type="caution">
    <text evidence="2">The sequence shown here is derived from an EMBL/GenBank/DDBJ whole genome shotgun (WGS) entry which is preliminary data.</text>
</comment>
<feature type="domain" description="YbaK/aminoacyl-tRNA synthetase-associated" evidence="1">
    <location>
        <begin position="32"/>
        <end position="143"/>
    </location>
</feature>
<evidence type="ECO:0000313" key="2">
    <source>
        <dbReference type="EMBL" id="GLP96968.1"/>
    </source>
</evidence>
<dbReference type="EMBL" id="BSNC01000005">
    <property type="protein sequence ID" value="GLP96968.1"/>
    <property type="molecule type" value="Genomic_DNA"/>
</dbReference>
<accession>A0AA37RXP8</accession>
<sequence length="159" mass="18081">MSLSMRLVNYLHQNQINYQTLYHPKTTNSIGTAIAAQVPPQQIAKAVVLKDHQDHTVMAVIPANHKLSLSALSEEMHADFRLAKEQQVFETFSDCERGAIPPVGQAYNIRVVCDPLLDHQDWIYFEGGDHQSLIRISHDDFIQLMATSKHIRISHQAFH</sequence>
<dbReference type="PANTHER" id="PTHR30411:SF9">
    <property type="entry name" value="MULTIFUNCTIONAL SER_THR-TRNA DEACYLASE PROXP-Y"/>
    <property type="match status" value="1"/>
</dbReference>
<dbReference type="AlphaFoldDB" id="A0AA37RXP8"/>
<name>A0AA37RXP8_9GAMM</name>
<dbReference type="InterPro" id="IPR007214">
    <property type="entry name" value="YbaK/aa-tRNA-synth-assoc-dom"/>
</dbReference>
<evidence type="ECO:0000259" key="1">
    <source>
        <dbReference type="Pfam" id="PF04073"/>
    </source>
</evidence>
<reference evidence="2" key="2">
    <citation type="submission" date="2023-01" db="EMBL/GenBank/DDBJ databases">
        <title>Draft genome sequence of Paraferrimonas sedimenticola strain NBRC 101628.</title>
        <authorList>
            <person name="Sun Q."/>
            <person name="Mori K."/>
        </authorList>
    </citation>
    <scope>NUCLEOTIDE SEQUENCE</scope>
    <source>
        <strain evidence="2">NBRC 101628</strain>
    </source>
</reference>
<evidence type="ECO:0000313" key="3">
    <source>
        <dbReference type="Proteomes" id="UP001161422"/>
    </source>
</evidence>
<dbReference type="PANTHER" id="PTHR30411">
    <property type="entry name" value="CYTOPLASMIC PROTEIN"/>
    <property type="match status" value="1"/>
</dbReference>
<dbReference type="GO" id="GO:0002161">
    <property type="term" value="F:aminoacyl-tRNA deacylase activity"/>
    <property type="evidence" value="ECO:0007669"/>
    <property type="project" value="InterPro"/>
</dbReference>
<dbReference type="SUPFAM" id="SSF55826">
    <property type="entry name" value="YbaK/ProRS associated domain"/>
    <property type="match status" value="1"/>
</dbReference>
<keyword evidence="3" id="KW-1185">Reference proteome</keyword>
<dbReference type="Proteomes" id="UP001161422">
    <property type="component" value="Unassembled WGS sequence"/>
</dbReference>
<organism evidence="2 3">
    <name type="scientific">Paraferrimonas sedimenticola</name>
    <dbReference type="NCBI Taxonomy" id="375674"/>
    <lineage>
        <taxon>Bacteria</taxon>
        <taxon>Pseudomonadati</taxon>
        <taxon>Pseudomonadota</taxon>
        <taxon>Gammaproteobacteria</taxon>
        <taxon>Alteromonadales</taxon>
        <taxon>Ferrimonadaceae</taxon>
        <taxon>Paraferrimonas</taxon>
    </lineage>
</organism>
<reference evidence="2" key="1">
    <citation type="journal article" date="2014" name="Int. J. Syst. Evol. Microbiol.">
        <title>Complete genome sequence of Corynebacterium casei LMG S-19264T (=DSM 44701T), isolated from a smear-ripened cheese.</title>
        <authorList>
            <consortium name="US DOE Joint Genome Institute (JGI-PGF)"/>
            <person name="Walter F."/>
            <person name="Albersmeier A."/>
            <person name="Kalinowski J."/>
            <person name="Ruckert C."/>
        </authorList>
    </citation>
    <scope>NUCLEOTIDE SEQUENCE</scope>
    <source>
        <strain evidence="2">NBRC 101628</strain>
    </source>
</reference>
<dbReference type="Gene3D" id="3.90.960.10">
    <property type="entry name" value="YbaK/aminoacyl-tRNA synthetase-associated domain"/>
    <property type="match status" value="1"/>
</dbReference>
<dbReference type="Pfam" id="PF04073">
    <property type="entry name" value="tRNA_edit"/>
    <property type="match status" value="1"/>
</dbReference>